<dbReference type="GO" id="GO:0005815">
    <property type="term" value="C:microtubule organizing center"/>
    <property type="evidence" value="ECO:0007669"/>
    <property type="project" value="TreeGrafter"/>
</dbReference>
<dbReference type="InterPro" id="IPR052778">
    <property type="entry name" value="Centrosome-WD_assoc"/>
</dbReference>
<dbReference type="OrthoDB" id="308690at2759"/>
<dbReference type="SUPFAM" id="SSF50969">
    <property type="entry name" value="YVTN repeat-like/Quinoprotein amine dehydrogenase"/>
    <property type="match status" value="1"/>
</dbReference>
<comment type="caution">
    <text evidence="2">The sequence shown here is derived from an EMBL/GenBank/DDBJ whole genome shotgun (WGS) entry which is preliminary data.</text>
</comment>
<dbReference type="GO" id="GO:1990811">
    <property type="term" value="C:MWP complex"/>
    <property type="evidence" value="ECO:0007669"/>
    <property type="project" value="TreeGrafter"/>
</dbReference>
<accession>A0A8J8WDL2</accession>
<protein>
    <recommendedName>
        <fullName evidence="4">WD40 domain protein</fullName>
    </recommendedName>
</protein>
<dbReference type="InterPro" id="IPR015943">
    <property type="entry name" value="WD40/YVTN_repeat-like_dom_sf"/>
</dbReference>
<feature type="region of interest" description="Disordered" evidence="1">
    <location>
        <begin position="310"/>
        <end position="329"/>
    </location>
</feature>
<proteinExistence type="predicted"/>
<reference evidence="2" key="1">
    <citation type="journal article" date="2020" name="Front. Microbiol.">
        <title>Gene regulatory networks of Penicillium echinulatum 2HH and Penicillium oxalicum 114-2 inferred by a computational biology approach.</title>
        <authorList>
            <person name="Lenz A.R."/>
            <person name="Galan-Vasquez E."/>
            <person name="Balbinot E."/>
            <person name="De Abreu F.P."/>
            <person name="De Oliveira N.S."/>
            <person name="Da Rosa L.O."/>
            <person name="De Avila E Silva S."/>
            <person name="Camassola M."/>
            <person name="Dillon A.J.P."/>
            <person name="Perez-Rueda E."/>
        </authorList>
    </citation>
    <scope>NUCLEOTIDE SEQUENCE</scope>
    <source>
        <strain evidence="2">S1M29</strain>
    </source>
</reference>
<evidence type="ECO:0000313" key="3">
    <source>
        <dbReference type="Proteomes" id="UP000631181"/>
    </source>
</evidence>
<dbReference type="AlphaFoldDB" id="A0A8J8WDL2"/>
<dbReference type="Gene3D" id="2.130.10.10">
    <property type="entry name" value="YVTN repeat-like/Quinoprotein amine dehydrogenase"/>
    <property type="match status" value="2"/>
</dbReference>
<feature type="compositionally biased region" description="Low complexity" evidence="1">
    <location>
        <begin position="316"/>
        <end position="329"/>
    </location>
</feature>
<keyword evidence="3" id="KW-1185">Reference proteome</keyword>
<dbReference type="PANTHER" id="PTHR16220:SF0">
    <property type="entry name" value="WD REPEAT-CONTAINING PROTEIN WRAP73"/>
    <property type="match status" value="1"/>
</dbReference>
<sequence length="484" mass="52770">MDASTGPGVALTMNLSADGLYAAQINGKDLVVYNDLTSTNRDAQVCRLKENGVKFIKFNPRCVSVQGTHDGQTRFLLTANDSRITAWQLNPLQVLGEIENLEPGTLGVDFGKSGQEILVFHAWNTKLTIHSLETGQSSVIKSPKSASHLGFGYRPVTGHLAILLKHDMSDLLTIHEPRSHELLGRVTLSTVDAQGLKWSPDGNWIAVWDAASAGTRVLILTADGQIYRTYHGSPDDDDLFDLGVRHIEWAPSEGAEEASRFLAVGKVNGSIDLLGTRTFSLSTTLSHIFAADTQTCLFWRERFTSAMGDGDYTETSSSSAANMSPESPSSARGVSIMTFSSDGGHLATVDSTRSNVVWIWAINQTPQLTSVLVHEQPVRQLLWHPATPQLLINTVTTSLPSIRWWSPNTRPVIARVPTHKSESGKYDVKWLAESEPDSAFWFGSTEEYVVGYLSAEDGSSVKFEVITSVTSQGYGKHEGCVTSS</sequence>
<dbReference type="GO" id="GO:1990810">
    <property type="term" value="P:microtubule anchoring at mitotic spindle pole body"/>
    <property type="evidence" value="ECO:0007669"/>
    <property type="project" value="TreeGrafter"/>
</dbReference>
<dbReference type="InterPro" id="IPR011044">
    <property type="entry name" value="Quino_amine_DH_bsu"/>
</dbReference>
<evidence type="ECO:0008006" key="4">
    <source>
        <dbReference type="Google" id="ProtNLM"/>
    </source>
</evidence>
<name>A0A8J8WDL2_9EURO</name>
<dbReference type="PANTHER" id="PTHR16220">
    <property type="entry name" value="WD REPEAT PROTEIN 8-RELATED"/>
    <property type="match status" value="1"/>
</dbReference>
<dbReference type="EMBL" id="WIWV01000001">
    <property type="protein sequence ID" value="KAF7720125.1"/>
    <property type="molecule type" value="Genomic_DNA"/>
</dbReference>
<gene>
    <name evidence="2" type="ORF">PECM_000044</name>
</gene>
<evidence type="ECO:0000256" key="1">
    <source>
        <dbReference type="SAM" id="MobiDB-lite"/>
    </source>
</evidence>
<evidence type="ECO:0000313" key="2">
    <source>
        <dbReference type="EMBL" id="KAF7720125.1"/>
    </source>
</evidence>
<dbReference type="Proteomes" id="UP000631181">
    <property type="component" value="Unassembled WGS sequence"/>
</dbReference>
<organism evidence="2 3">
    <name type="scientific">Penicillium ucsense</name>
    <dbReference type="NCBI Taxonomy" id="2839758"/>
    <lineage>
        <taxon>Eukaryota</taxon>
        <taxon>Fungi</taxon>
        <taxon>Dikarya</taxon>
        <taxon>Ascomycota</taxon>
        <taxon>Pezizomycotina</taxon>
        <taxon>Eurotiomycetes</taxon>
        <taxon>Eurotiomycetidae</taxon>
        <taxon>Eurotiales</taxon>
        <taxon>Aspergillaceae</taxon>
        <taxon>Penicillium</taxon>
    </lineage>
</organism>